<evidence type="ECO:0000313" key="4">
    <source>
        <dbReference type="Proteomes" id="UP000035721"/>
    </source>
</evidence>
<dbReference type="Gene3D" id="3.90.550.10">
    <property type="entry name" value="Spore Coat Polysaccharide Biosynthesis Protein SpsA, Chain A"/>
    <property type="match status" value="1"/>
</dbReference>
<protein>
    <submittedName>
        <fullName evidence="3">Nucleotidyl transferase</fullName>
    </submittedName>
</protein>
<dbReference type="InterPro" id="IPR050486">
    <property type="entry name" value="Mannose-1P_guanyltransferase"/>
</dbReference>
<evidence type="ECO:0000313" key="3">
    <source>
        <dbReference type="EMBL" id="CCH76197.1"/>
    </source>
</evidence>
<dbReference type="InterPro" id="IPR029044">
    <property type="entry name" value="Nucleotide-diphossugar_trans"/>
</dbReference>
<dbReference type="Gene3D" id="3.10.580.10">
    <property type="entry name" value="CBS-domain"/>
    <property type="match status" value="1"/>
</dbReference>
<dbReference type="InterPro" id="IPR005835">
    <property type="entry name" value="NTP_transferase_dom"/>
</dbReference>
<dbReference type="OrthoDB" id="9814210at2"/>
<name>A0A077LUC5_9MICO</name>
<comment type="caution">
    <text evidence="3">The sequence shown here is derived from an EMBL/GenBank/DDBJ whole genome shotgun (WGS) entry which is preliminary data.</text>
</comment>
<keyword evidence="4" id="KW-1185">Reference proteome</keyword>
<dbReference type="InterPro" id="IPR000644">
    <property type="entry name" value="CBS_dom"/>
</dbReference>
<dbReference type="PANTHER" id="PTHR22572">
    <property type="entry name" value="SUGAR-1-PHOSPHATE GUANYL TRANSFERASE"/>
    <property type="match status" value="1"/>
</dbReference>
<dbReference type="Pfam" id="PF00483">
    <property type="entry name" value="NTP_transferase"/>
    <property type="match status" value="1"/>
</dbReference>
<dbReference type="AlphaFoldDB" id="A0A077LUC5"/>
<sequence length="352" mass="37747">MTAEDLDQACARTDATLRDVALVIDRLASSLCVLVDDERRVAGVVTDGDLRRALLGGATLEDAALPYATTSPQVVSAGSRRALVLDLMRALRISAVPEVDADNRIVGLHTLSDVVRNERLPNVAVVMAGGAGTRLGRLTRHTPKPLMTVAGRPILDWIILGLVGDGIGDVYVSVNHLAERIESHLGDGSGLGCSIHYLREEPRTPLGTAGSLRLLRNTEADLGHPVLVTNGDLMVEYDARALLDHHRAHGAAVTMAVRSYQHEVPFGVVETSPEGLVRCITEKPTISLETNAAVYAVEPEIIDLLPEGEASTMPWLIDQCLARGYPVAAWGIGEDWIDVGTPRDHARAKGEL</sequence>
<dbReference type="GO" id="GO:0016740">
    <property type="term" value="F:transferase activity"/>
    <property type="evidence" value="ECO:0007669"/>
    <property type="project" value="UniProtKB-KW"/>
</dbReference>
<organism evidence="3 4">
    <name type="scientific">Nostocoides japonicum T1-X7</name>
    <dbReference type="NCBI Taxonomy" id="1194083"/>
    <lineage>
        <taxon>Bacteria</taxon>
        <taxon>Bacillati</taxon>
        <taxon>Actinomycetota</taxon>
        <taxon>Actinomycetes</taxon>
        <taxon>Micrococcales</taxon>
        <taxon>Intrasporangiaceae</taxon>
        <taxon>Nostocoides</taxon>
    </lineage>
</organism>
<dbReference type="SUPFAM" id="SSF53448">
    <property type="entry name" value="Nucleotide-diphospho-sugar transferases"/>
    <property type="match status" value="1"/>
</dbReference>
<dbReference type="RefSeq" id="WP_048552877.1">
    <property type="nucleotide sequence ID" value="NZ_HF570958.1"/>
</dbReference>
<evidence type="ECO:0000256" key="1">
    <source>
        <dbReference type="PROSITE-ProRule" id="PRU00703"/>
    </source>
</evidence>
<gene>
    <name evidence="3" type="ORF">BN12_1120013</name>
</gene>
<keyword evidence="3" id="KW-0808">Transferase</keyword>
<dbReference type="Pfam" id="PF00571">
    <property type="entry name" value="CBS"/>
    <property type="match status" value="1"/>
</dbReference>
<reference evidence="3 4" key="1">
    <citation type="journal article" date="2013" name="ISME J.">
        <title>A metabolic model for members of the genus Tetrasphaera involved in enhanced biological phosphorus removal.</title>
        <authorList>
            <person name="Kristiansen R."/>
            <person name="Nguyen H.T.T."/>
            <person name="Saunders A.M."/>
            <person name="Nielsen J.L."/>
            <person name="Wimmer R."/>
            <person name="Le V.Q."/>
            <person name="McIlroy S.J."/>
            <person name="Petrovski S."/>
            <person name="Seviour R.J."/>
            <person name="Calteau A."/>
            <person name="Nielsen K.L."/>
            <person name="Nielsen P.H."/>
        </authorList>
    </citation>
    <scope>NUCLEOTIDE SEQUENCE [LARGE SCALE GENOMIC DNA]</scope>
    <source>
        <strain evidence="3 4">T1-X7</strain>
    </source>
</reference>
<dbReference type="SMART" id="SM00116">
    <property type="entry name" value="CBS"/>
    <property type="match status" value="2"/>
</dbReference>
<feature type="domain" description="CBS" evidence="2">
    <location>
        <begin position="1"/>
        <end position="60"/>
    </location>
</feature>
<proteinExistence type="predicted"/>
<dbReference type="InterPro" id="IPR046342">
    <property type="entry name" value="CBS_dom_sf"/>
</dbReference>
<accession>A0A077LUC5</accession>
<evidence type="ECO:0000259" key="2">
    <source>
        <dbReference type="PROSITE" id="PS51371"/>
    </source>
</evidence>
<dbReference type="PROSITE" id="PS51371">
    <property type="entry name" value="CBS"/>
    <property type="match status" value="2"/>
</dbReference>
<feature type="domain" description="CBS" evidence="2">
    <location>
        <begin position="68"/>
        <end position="125"/>
    </location>
</feature>
<dbReference type="Proteomes" id="UP000035721">
    <property type="component" value="Unassembled WGS sequence"/>
</dbReference>
<dbReference type="EMBL" id="CAJB01000016">
    <property type="protein sequence ID" value="CCH76197.1"/>
    <property type="molecule type" value="Genomic_DNA"/>
</dbReference>
<dbReference type="SUPFAM" id="SSF54631">
    <property type="entry name" value="CBS-domain pair"/>
    <property type="match status" value="1"/>
</dbReference>
<dbReference type="STRING" id="1194083.BN12_1120013"/>
<keyword evidence="1" id="KW-0129">CBS domain</keyword>